<dbReference type="AlphaFoldDB" id="A0A8J6KAP1"/>
<accession>A0A8J6KAP1</accession>
<dbReference type="EMBL" id="WNTK01000004">
    <property type="protein sequence ID" value="KAG9484775.1"/>
    <property type="molecule type" value="Genomic_DNA"/>
</dbReference>
<gene>
    <name evidence="1" type="ORF">GDO78_008078</name>
</gene>
<protein>
    <submittedName>
        <fullName evidence="1">Uncharacterized protein</fullName>
    </submittedName>
</protein>
<proteinExistence type="predicted"/>
<dbReference type="Proteomes" id="UP000770717">
    <property type="component" value="Unassembled WGS sequence"/>
</dbReference>
<keyword evidence="2" id="KW-1185">Reference proteome</keyword>
<organism evidence="1 2">
    <name type="scientific">Eleutherodactylus coqui</name>
    <name type="common">Puerto Rican coqui</name>
    <dbReference type="NCBI Taxonomy" id="57060"/>
    <lineage>
        <taxon>Eukaryota</taxon>
        <taxon>Metazoa</taxon>
        <taxon>Chordata</taxon>
        <taxon>Craniata</taxon>
        <taxon>Vertebrata</taxon>
        <taxon>Euteleostomi</taxon>
        <taxon>Amphibia</taxon>
        <taxon>Batrachia</taxon>
        <taxon>Anura</taxon>
        <taxon>Neobatrachia</taxon>
        <taxon>Hyloidea</taxon>
        <taxon>Eleutherodactylidae</taxon>
        <taxon>Eleutherodactylinae</taxon>
        <taxon>Eleutherodactylus</taxon>
        <taxon>Eleutherodactylus</taxon>
    </lineage>
</organism>
<sequence>MSEPACNNECADGADLHPEELAGSGWSLAGRRLLYIHIWTAGRAALVYAISSLGSPVTVCSNEWITEEFGQR</sequence>
<reference evidence="1" key="1">
    <citation type="thesis" date="2020" institute="ProQuest LLC" country="789 East Eisenhower Parkway, Ann Arbor, MI, USA">
        <title>Comparative Genomics and Chromosome Evolution.</title>
        <authorList>
            <person name="Mudd A.B."/>
        </authorList>
    </citation>
    <scope>NUCLEOTIDE SEQUENCE</scope>
    <source>
        <strain evidence="1">HN-11 Male</strain>
        <tissue evidence="1">Kidney and liver</tissue>
    </source>
</reference>
<evidence type="ECO:0000313" key="2">
    <source>
        <dbReference type="Proteomes" id="UP000770717"/>
    </source>
</evidence>
<comment type="caution">
    <text evidence="1">The sequence shown here is derived from an EMBL/GenBank/DDBJ whole genome shotgun (WGS) entry which is preliminary data.</text>
</comment>
<name>A0A8J6KAP1_ELECQ</name>
<evidence type="ECO:0000313" key="1">
    <source>
        <dbReference type="EMBL" id="KAG9484775.1"/>
    </source>
</evidence>